<evidence type="ECO:0000256" key="4">
    <source>
        <dbReference type="ARBA" id="ARBA00022723"/>
    </source>
</evidence>
<evidence type="ECO:0000256" key="3">
    <source>
        <dbReference type="ARBA" id="ARBA00022617"/>
    </source>
</evidence>
<feature type="binding site" description="axial binding residue" evidence="9">
    <location>
        <position position="156"/>
    </location>
    <ligand>
        <name>heme c</name>
        <dbReference type="ChEBI" id="CHEBI:61717"/>
        <label>2</label>
    </ligand>
    <ligandPart>
        <name>Fe</name>
        <dbReference type="ChEBI" id="CHEBI:18248"/>
    </ligandPart>
</feature>
<evidence type="ECO:0000313" key="13">
    <source>
        <dbReference type="Proteomes" id="UP000305654"/>
    </source>
</evidence>
<keyword evidence="13" id="KW-1185">Reference proteome</keyword>
<dbReference type="Pfam" id="PF00034">
    <property type="entry name" value="Cytochrom_C"/>
    <property type="match status" value="2"/>
</dbReference>
<feature type="domain" description="Cytochrome c" evidence="11">
    <location>
        <begin position="131"/>
        <end position="221"/>
    </location>
</feature>
<accession>A0A5R9JA26</accession>
<feature type="binding site" description="covalent" evidence="8">
    <location>
        <position position="51"/>
    </location>
    <ligand>
        <name>heme c</name>
        <dbReference type="ChEBI" id="CHEBI:61717"/>
        <label>1</label>
    </ligand>
</feature>
<organism evidence="12 13">
    <name type="scientific">Lichenicoccus roseus</name>
    <dbReference type="NCBI Taxonomy" id="2683649"/>
    <lineage>
        <taxon>Bacteria</taxon>
        <taxon>Pseudomonadati</taxon>
        <taxon>Pseudomonadota</taxon>
        <taxon>Alphaproteobacteria</taxon>
        <taxon>Acetobacterales</taxon>
        <taxon>Acetobacteraceae</taxon>
        <taxon>Lichenicoccus</taxon>
    </lineage>
</organism>
<feature type="signal peptide" evidence="10">
    <location>
        <begin position="1"/>
        <end position="28"/>
    </location>
</feature>
<feature type="binding site" description="axial binding residue" evidence="9">
    <location>
        <position position="198"/>
    </location>
    <ligand>
        <name>heme c</name>
        <dbReference type="ChEBI" id="CHEBI:61717"/>
        <label>2</label>
    </ligand>
    <ligandPart>
        <name>Fe</name>
        <dbReference type="ChEBI" id="CHEBI:18248"/>
    </ligandPart>
</feature>
<feature type="domain" description="Cytochrome c" evidence="11">
    <location>
        <begin position="31"/>
        <end position="118"/>
    </location>
</feature>
<name>A0A5R9JA26_9PROT</name>
<feature type="binding site" description="covalent" evidence="8">
    <location>
        <position position="152"/>
    </location>
    <ligand>
        <name>heme c</name>
        <dbReference type="ChEBI" id="CHEBI:61717"/>
        <label>2</label>
    </ligand>
</feature>
<feature type="binding site" description="axial binding residue" evidence="9">
    <location>
        <position position="95"/>
    </location>
    <ligand>
        <name>heme c</name>
        <dbReference type="ChEBI" id="CHEBI:61717"/>
        <label>1</label>
    </ligand>
    <ligandPart>
        <name>Fe</name>
        <dbReference type="ChEBI" id="CHEBI:18248"/>
    </ligandPart>
</feature>
<evidence type="ECO:0000256" key="10">
    <source>
        <dbReference type="SAM" id="SignalP"/>
    </source>
</evidence>
<dbReference type="SUPFAM" id="SSF46626">
    <property type="entry name" value="Cytochrome c"/>
    <property type="match status" value="2"/>
</dbReference>
<dbReference type="OrthoDB" id="9808603at2"/>
<protein>
    <submittedName>
        <fullName evidence="12">C-type cytochrome</fullName>
    </submittedName>
</protein>
<dbReference type="InterPro" id="IPR036909">
    <property type="entry name" value="Cyt_c-like_dom_sf"/>
</dbReference>
<dbReference type="InterPro" id="IPR024167">
    <property type="entry name" value="Cytochrome_c4-like"/>
</dbReference>
<evidence type="ECO:0000256" key="8">
    <source>
        <dbReference type="PIRSR" id="PIRSR000005-1"/>
    </source>
</evidence>
<evidence type="ECO:0000256" key="2">
    <source>
        <dbReference type="ARBA" id="ARBA00022448"/>
    </source>
</evidence>
<dbReference type="PROSITE" id="PS51007">
    <property type="entry name" value="CYTC"/>
    <property type="match status" value="2"/>
</dbReference>
<dbReference type="PANTHER" id="PTHR33751:SF9">
    <property type="entry name" value="CYTOCHROME C4"/>
    <property type="match status" value="1"/>
</dbReference>
<sequence>MMVGAFGVHRLALSLMGALIAGNTQALADDADVLAGRRIAQQGVLAGHVGCAACHLENGAGQPDVGIPRLAGLHLDYLDQQLSYFASGQRQNAVMRPYARMLDARQRQQVAAYYASLAVPRPVEADAPPLPLLEQGQRIVEYGSADADMPSCSQCHGVSGLGVGDFSPALAGQSAAYIAQQLTDWHDGSRRDPKGIFMQAEALRLSHNDIAAVAAYLAALPAPVSPVSVQKDLPR</sequence>
<keyword evidence="5" id="KW-0574">Periplasm</keyword>
<gene>
    <name evidence="12" type="ORF">FE263_17975</name>
</gene>
<reference evidence="12 13" key="1">
    <citation type="submission" date="2019-05" db="EMBL/GenBank/DDBJ databases">
        <authorList>
            <person name="Pankratov T."/>
            <person name="Grouzdev D."/>
        </authorList>
    </citation>
    <scope>NUCLEOTIDE SEQUENCE [LARGE SCALE GENOMIC DNA]</scope>
    <source>
        <strain evidence="12 13">KEBCLARHB70R</strain>
    </source>
</reference>
<evidence type="ECO:0000256" key="6">
    <source>
        <dbReference type="ARBA" id="ARBA00022982"/>
    </source>
</evidence>
<proteinExistence type="predicted"/>
<dbReference type="GO" id="GO:0020037">
    <property type="term" value="F:heme binding"/>
    <property type="evidence" value="ECO:0007669"/>
    <property type="project" value="InterPro"/>
</dbReference>
<dbReference type="Gene3D" id="1.10.760.10">
    <property type="entry name" value="Cytochrome c-like domain"/>
    <property type="match status" value="2"/>
</dbReference>
<evidence type="ECO:0000313" key="12">
    <source>
        <dbReference type="EMBL" id="TLU71068.1"/>
    </source>
</evidence>
<comment type="PTM">
    <text evidence="8">Binds 2 heme c groups covalently per subunit.</text>
</comment>
<evidence type="ECO:0000259" key="11">
    <source>
        <dbReference type="PROSITE" id="PS51007"/>
    </source>
</evidence>
<feature type="binding site" description="covalent" evidence="8">
    <location>
        <position position="54"/>
    </location>
    <ligand>
        <name>heme c</name>
        <dbReference type="ChEBI" id="CHEBI:61717"/>
        <label>1</label>
    </ligand>
</feature>
<dbReference type="GO" id="GO:0009055">
    <property type="term" value="F:electron transfer activity"/>
    <property type="evidence" value="ECO:0007669"/>
    <property type="project" value="InterPro"/>
</dbReference>
<dbReference type="GO" id="GO:0005506">
    <property type="term" value="F:iron ion binding"/>
    <property type="evidence" value="ECO:0007669"/>
    <property type="project" value="InterPro"/>
</dbReference>
<dbReference type="Proteomes" id="UP000305654">
    <property type="component" value="Unassembled WGS sequence"/>
</dbReference>
<keyword evidence="3 8" id="KW-0349">Heme</keyword>
<feature type="binding site" description="covalent" evidence="8">
    <location>
        <position position="155"/>
    </location>
    <ligand>
        <name>heme c</name>
        <dbReference type="ChEBI" id="CHEBI:61717"/>
        <label>2</label>
    </ligand>
</feature>
<dbReference type="InterPro" id="IPR050597">
    <property type="entry name" value="Cytochrome_c_Oxidase_Subunit"/>
</dbReference>
<dbReference type="PANTHER" id="PTHR33751">
    <property type="entry name" value="CBB3-TYPE CYTOCHROME C OXIDASE SUBUNIT FIXP"/>
    <property type="match status" value="1"/>
</dbReference>
<comment type="caution">
    <text evidence="12">The sequence shown here is derived from an EMBL/GenBank/DDBJ whole genome shotgun (WGS) entry which is preliminary data.</text>
</comment>
<dbReference type="InterPro" id="IPR009056">
    <property type="entry name" value="Cyt_c-like_dom"/>
</dbReference>
<dbReference type="GO" id="GO:0042597">
    <property type="term" value="C:periplasmic space"/>
    <property type="evidence" value="ECO:0007669"/>
    <property type="project" value="UniProtKB-SubCell"/>
</dbReference>
<feature type="chain" id="PRO_5024358186" evidence="10">
    <location>
        <begin position="29"/>
        <end position="235"/>
    </location>
</feature>
<keyword evidence="2" id="KW-0813">Transport</keyword>
<feature type="binding site" description="axial binding residue" evidence="9">
    <location>
        <position position="55"/>
    </location>
    <ligand>
        <name>heme c</name>
        <dbReference type="ChEBI" id="CHEBI:61717"/>
        <label>1</label>
    </ligand>
    <ligandPart>
        <name>Fe</name>
        <dbReference type="ChEBI" id="CHEBI:18248"/>
    </ligandPart>
</feature>
<keyword evidence="7 9" id="KW-0408">Iron</keyword>
<dbReference type="EMBL" id="VCDI01000008">
    <property type="protein sequence ID" value="TLU71068.1"/>
    <property type="molecule type" value="Genomic_DNA"/>
</dbReference>
<keyword evidence="6" id="KW-0249">Electron transport</keyword>
<dbReference type="AlphaFoldDB" id="A0A5R9JA26"/>
<keyword evidence="10" id="KW-0732">Signal</keyword>
<evidence type="ECO:0000256" key="1">
    <source>
        <dbReference type="ARBA" id="ARBA00004418"/>
    </source>
</evidence>
<keyword evidence="4 9" id="KW-0479">Metal-binding</keyword>
<dbReference type="RefSeq" id="WP_138327424.1">
    <property type="nucleotide sequence ID" value="NZ_VCDI01000008.1"/>
</dbReference>
<evidence type="ECO:0000256" key="5">
    <source>
        <dbReference type="ARBA" id="ARBA00022764"/>
    </source>
</evidence>
<comment type="subcellular location">
    <subcellularLocation>
        <location evidence="1">Periplasm</location>
    </subcellularLocation>
</comment>
<evidence type="ECO:0000256" key="9">
    <source>
        <dbReference type="PIRSR" id="PIRSR000005-2"/>
    </source>
</evidence>
<dbReference type="PIRSF" id="PIRSF000005">
    <property type="entry name" value="Cytochrome_c4"/>
    <property type="match status" value="1"/>
</dbReference>
<evidence type="ECO:0000256" key="7">
    <source>
        <dbReference type="ARBA" id="ARBA00023004"/>
    </source>
</evidence>